<dbReference type="SUPFAM" id="SSF81648">
    <property type="entry name" value="a domain/subunit of cytochrome bc1 complex (Ubiquinol-cytochrome c reductase)"/>
    <property type="match status" value="1"/>
</dbReference>
<gene>
    <name evidence="2" type="ORF">UX47_C0006G0103</name>
</gene>
<dbReference type="GO" id="GO:0009055">
    <property type="term" value="F:electron transfer activity"/>
    <property type="evidence" value="ECO:0007669"/>
    <property type="project" value="InterPro"/>
</dbReference>
<feature type="transmembrane region" description="Helical" evidence="1">
    <location>
        <begin position="51"/>
        <end position="76"/>
    </location>
</feature>
<organism evidence="2 3">
    <name type="scientific">Candidatus Collierbacteria bacterium GW2011_GWA2_46_26</name>
    <dbReference type="NCBI Taxonomy" id="1618381"/>
    <lineage>
        <taxon>Bacteria</taxon>
        <taxon>Candidatus Collieribacteriota</taxon>
    </lineage>
</organism>
<comment type="caution">
    <text evidence="2">The sequence shown here is derived from an EMBL/GenBank/DDBJ whole genome shotgun (WGS) entry which is preliminary data.</text>
</comment>
<evidence type="ECO:0000313" key="3">
    <source>
        <dbReference type="Proteomes" id="UP000034794"/>
    </source>
</evidence>
<feature type="transmembrane region" description="Helical" evidence="1">
    <location>
        <begin position="25"/>
        <end position="44"/>
    </location>
</feature>
<dbReference type="AlphaFoldDB" id="A0A0G1PKD2"/>
<protein>
    <submittedName>
        <fullName evidence="2">Uncharacterized protein</fullName>
    </submittedName>
</protein>
<keyword evidence="1" id="KW-1133">Transmembrane helix</keyword>
<accession>A0A0G1PKD2</accession>
<keyword evidence="1" id="KW-0812">Transmembrane</keyword>
<feature type="transmembrane region" description="Helical" evidence="1">
    <location>
        <begin position="88"/>
        <end position="107"/>
    </location>
</feature>
<keyword evidence="1" id="KW-0472">Membrane</keyword>
<dbReference type="Proteomes" id="UP000034794">
    <property type="component" value="Unassembled WGS sequence"/>
</dbReference>
<dbReference type="GO" id="GO:0016491">
    <property type="term" value="F:oxidoreductase activity"/>
    <property type="evidence" value="ECO:0007669"/>
    <property type="project" value="InterPro"/>
</dbReference>
<dbReference type="GO" id="GO:0016020">
    <property type="term" value="C:membrane"/>
    <property type="evidence" value="ECO:0007669"/>
    <property type="project" value="InterPro"/>
</dbReference>
<evidence type="ECO:0000313" key="2">
    <source>
        <dbReference type="EMBL" id="KKU33132.1"/>
    </source>
</evidence>
<dbReference type="EMBL" id="LCMI01000006">
    <property type="protein sequence ID" value="KKU33132.1"/>
    <property type="molecule type" value="Genomic_DNA"/>
</dbReference>
<sequence length="113" mass="11839">MLFVVLSVVAAIVQSKPIFLAGVVALAISVILLSLTPVLPPSTLQKTINNISLILFIIMIAAILVTGLGSIIPMALGYTLVANSMYQIAYFIAPFAIFAAGSAMLSVDRTNSD</sequence>
<name>A0A0G1PKD2_9BACT</name>
<proteinExistence type="predicted"/>
<dbReference type="InterPro" id="IPR036150">
    <property type="entry name" value="Cyt_b/b6_C_sf"/>
</dbReference>
<reference evidence="2 3" key="1">
    <citation type="journal article" date="2015" name="Nature">
        <title>rRNA introns, odd ribosomes, and small enigmatic genomes across a large radiation of phyla.</title>
        <authorList>
            <person name="Brown C.T."/>
            <person name="Hug L.A."/>
            <person name="Thomas B.C."/>
            <person name="Sharon I."/>
            <person name="Castelle C.J."/>
            <person name="Singh A."/>
            <person name="Wilkins M.J."/>
            <person name="Williams K.H."/>
            <person name="Banfield J.F."/>
        </authorList>
    </citation>
    <scope>NUCLEOTIDE SEQUENCE [LARGE SCALE GENOMIC DNA]</scope>
</reference>
<evidence type="ECO:0000256" key="1">
    <source>
        <dbReference type="SAM" id="Phobius"/>
    </source>
</evidence>